<evidence type="ECO:0000256" key="1">
    <source>
        <dbReference type="ARBA" id="ARBA00004141"/>
    </source>
</evidence>
<dbReference type="PANTHER" id="PTHR10283">
    <property type="entry name" value="SOLUTE CARRIER FAMILY 13 MEMBER"/>
    <property type="match status" value="1"/>
</dbReference>
<feature type="transmembrane region" description="Helical" evidence="7">
    <location>
        <begin position="228"/>
        <end position="247"/>
    </location>
</feature>
<dbReference type="InterPro" id="IPR031312">
    <property type="entry name" value="Na/sul_symport_CS"/>
</dbReference>
<keyword evidence="4 7" id="KW-0812">Transmembrane</keyword>
<reference evidence="8 9" key="1">
    <citation type="submission" date="2022-01" db="EMBL/GenBank/DDBJ databases">
        <title>A chromosomal length assembly of Cordylochernes scorpioides.</title>
        <authorList>
            <person name="Zeh D."/>
            <person name="Zeh J."/>
        </authorList>
    </citation>
    <scope>NUCLEOTIDE SEQUENCE [LARGE SCALE GENOMIC DNA]</scope>
    <source>
        <strain evidence="8">IN4F17</strain>
        <tissue evidence="8">Whole Body</tissue>
    </source>
</reference>
<keyword evidence="5 7" id="KW-1133">Transmembrane helix</keyword>
<evidence type="ECO:0000256" key="6">
    <source>
        <dbReference type="ARBA" id="ARBA00023136"/>
    </source>
</evidence>
<organism evidence="8 9">
    <name type="scientific">Cordylochernes scorpioides</name>
    <dbReference type="NCBI Taxonomy" id="51811"/>
    <lineage>
        <taxon>Eukaryota</taxon>
        <taxon>Metazoa</taxon>
        <taxon>Ecdysozoa</taxon>
        <taxon>Arthropoda</taxon>
        <taxon>Chelicerata</taxon>
        <taxon>Arachnida</taxon>
        <taxon>Pseudoscorpiones</taxon>
        <taxon>Cheliferoidea</taxon>
        <taxon>Chernetidae</taxon>
        <taxon>Cordylochernes</taxon>
    </lineage>
</organism>
<proteinExistence type="inferred from homology"/>
<feature type="transmembrane region" description="Helical" evidence="7">
    <location>
        <begin position="185"/>
        <end position="216"/>
    </location>
</feature>
<dbReference type="Pfam" id="PF00939">
    <property type="entry name" value="Na_sulph_symp"/>
    <property type="match status" value="1"/>
</dbReference>
<evidence type="ECO:0000313" key="9">
    <source>
        <dbReference type="Proteomes" id="UP001235939"/>
    </source>
</evidence>
<keyword evidence="3" id="KW-0813">Transport</keyword>
<name>A0ABY6LGN6_9ARAC</name>
<keyword evidence="6 7" id="KW-0472">Membrane</keyword>
<evidence type="ECO:0000313" key="8">
    <source>
        <dbReference type="EMBL" id="UYV80339.1"/>
    </source>
</evidence>
<dbReference type="InterPro" id="IPR001898">
    <property type="entry name" value="SLC13A/DASS"/>
</dbReference>
<comment type="subcellular location">
    <subcellularLocation>
        <location evidence="1">Membrane</location>
        <topology evidence="1">Multi-pass membrane protein</topology>
    </subcellularLocation>
</comment>
<comment type="similarity">
    <text evidence="2">Belongs to the SLC13A/DASS transporter (TC 2.A.47) family. NADC subfamily.</text>
</comment>
<dbReference type="EMBL" id="CP092880">
    <property type="protein sequence ID" value="UYV80339.1"/>
    <property type="molecule type" value="Genomic_DNA"/>
</dbReference>
<evidence type="ECO:0000256" key="2">
    <source>
        <dbReference type="ARBA" id="ARBA00006772"/>
    </source>
</evidence>
<evidence type="ECO:0000256" key="3">
    <source>
        <dbReference type="ARBA" id="ARBA00022448"/>
    </source>
</evidence>
<evidence type="ECO:0000256" key="4">
    <source>
        <dbReference type="ARBA" id="ARBA00022692"/>
    </source>
</evidence>
<gene>
    <name evidence="8" type="ORF">LAZ67_18002527</name>
</gene>
<sequence length="280" mass="30794">MDVCQVVPGVYGAHVRQLVCLQPARDVHLSDPRLVLPPVLPARLLKFSPRWTSQIHRIVRKKYEELGSITFPEATVIFLYLLLIILWFLRDPKFMGGWAQLITTQTKIGDATPAILVSLLLFLIPSDPQTLGSPPILDWETVQSKMPWGVMLLLAGGFGLAEGAKKSGLSLYVGQQLAAMPIPSPFALLVVLCLITTSLTEIVTNATAASVLLPLISQLCNVLHIHPFYLMVPVTVCASYAFMLPVATPPNAVVFESGRMTTWDMVHILSYNSPIIRNSN</sequence>
<dbReference type="PROSITE" id="PS01271">
    <property type="entry name" value="NA_SULFATE"/>
    <property type="match status" value="1"/>
</dbReference>
<accession>A0ABY6LGN6</accession>
<keyword evidence="9" id="KW-1185">Reference proteome</keyword>
<evidence type="ECO:0000256" key="5">
    <source>
        <dbReference type="ARBA" id="ARBA00022989"/>
    </source>
</evidence>
<protein>
    <submittedName>
        <fullName evidence="8">SLC13A5</fullName>
    </submittedName>
</protein>
<dbReference type="PANTHER" id="PTHR10283:SF82">
    <property type="entry name" value="SOLUTE CARRIER FAMILY 13 MEMBER 2"/>
    <property type="match status" value="1"/>
</dbReference>
<evidence type="ECO:0000256" key="7">
    <source>
        <dbReference type="SAM" id="Phobius"/>
    </source>
</evidence>
<feature type="transmembrane region" description="Helical" evidence="7">
    <location>
        <begin position="69"/>
        <end position="88"/>
    </location>
</feature>
<dbReference type="Proteomes" id="UP001235939">
    <property type="component" value="Chromosome 18"/>
</dbReference>